<feature type="compositionally biased region" description="Basic and acidic residues" evidence="1">
    <location>
        <begin position="265"/>
        <end position="304"/>
    </location>
</feature>
<feature type="compositionally biased region" description="Basic and acidic residues" evidence="1">
    <location>
        <begin position="392"/>
        <end position="415"/>
    </location>
</feature>
<dbReference type="AlphaFoldDB" id="A0A4Z2BQ29"/>
<dbReference type="GO" id="GO:0016556">
    <property type="term" value="P:mRNA modification"/>
    <property type="evidence" value="ECO:0007669"/>
    <property type="project" value="InterPro"/>
</dbReference>
<dbReference type="GO" id="GO:0036396">
    <property type="term" value="C:RNA N6-methyladenosine methyltransferase complex"/>
    <property type="evidence" value="ECO:0007669"/>
    <property type="project" value="InterPro"/>
</dbReference>
<feature type="compositionally biased region" description="Low complexity" evidence="1">
    <location>
        <begin position="248"/>
        <end position="264"/>
    </location>
</feature>
<dbReference type="PANTHER" id="PTHR38563:SF1">
    <property type="entry name" value="FL(2)D-ASSOCIATED COMPLEX COMPONENT"/>
    <property type="match status" value="1"/>
</dbReference>
<dbReference type="Proteomes" id="UP000516260">
    <property type="component" value="Chromosome 2"/>
</dbReference>
<dbReference type="PANTHER" id="PTHR38563">
    <property type="entry name" value="FL(2)D-ASSOCIATED COMPLEX COMPONENT"/>
    <property type="match status" value="1"/>
</dbReference>
<sequence length="636" mass="72655">MRPDRRGNAEPSPLSKMDNFSDWSDEEVTERGGAPLEAPAAPAERTPTEPFRRGGPRVGRDRERCNPPAIAPLIPQDPPMLLQTLTPQPLMSQTLLRKAPLEQTRSSSMGSNQSRASSKRLRSPSNESAHRDDPQGQRSRRGRLQGANCRDRDRERERERERDRERERQVNDPPGAERKSRIDQLRRGEPSRSTSSDRQDSRSHSSRRSSPDSERQARSRAGSYDSRERERDREPFERERERKDHRPQQQPQQPLLLQQPLQQQRDWEPEPRDWPSRGREPLLMRPGREPLLRERDIRDRERLLPEGLIQQHERDRDGRGDRGSDRERERMTMDQPPHTDPRAPGRGDPRVEMRGDLRGDMMRQDRSDYEPLLPREAFSPSEQEKPSNSLHLTEDQRELEKADSIDGDDERKDNDGESVASVGEEYEPISDDELDEILADSQKKEDQQDEEKITGPLDVIDVDWSSLMPKHKQEPRAAGAALLRFTPGAVLLRAGISKRLAGPDLLEQVREVCKRELEDPKDAQKLFEQDLGALNRRTEKTSLLSNLGPYCKALCARRDFAIRRQLLKNDKGLTKQYPTTPVVDNELLQMSMRLFRRTMAAQTSGLEKPDSGAAAADVAAPAANKVSTAQPEGCVS</sequence>
<feature type="compositionally biased region" description="Basic and acidic residues" evidence="1">
    <location>
        <begin position="46"/>
        <end position="65"/>
    </location>
</feature>
<feature type="compositionally biased region" description="Basic and acidic residues" evidence="1">
    <location>
        <begin position="149"/>
        <end position="217"/>
    </location>
</feature>
<feature type="compositionally biased region" description="Low complexity" evidence="1">
    <location>
        <begin position="79"/>
        <end position="96"/>
    </location>
</feature>
<organism evidence="2 3">
    <name type="scientific">Takifugu bimaculatus</name>
    <dbReference type="NCBI Taxonomy" id="433685"/>
    <lineage>
        <taxon>Eukaryota</taxon>
        <taxon>Metazoa</taxon>
        <taxon>Chordata</taxon>
        <taxon>Craniata</taxon>
        <taxon>Vertebrata</taxon>
        <taxon>Euteleostomi</taxon>
        <taxon>Actinopterygii</taxon>
        <taxon>Neopterygii</taxon>
        <taxon>Teleostei</taxon>
        <taxon>Neoteleostei</taxon>
        <taxon>Acanthomorphata</taxon>
        <taxon>Eupercaria</taxon>
        <taxon>Tetraodontiformes</taxon>
        <taxon>Tetradontoidea</taxon>
        <taxon>Tetraodontidae</taxon>
        <taxon>Takifugu</taxon>
    </lineage>
</organism>
<feature type="compositionally biased region" description="Low complexity" evidence="1">
    <location>
        <begin position="31"/>
        <end position="45"/>
    </location>
</feature>
<feature type="compositionally biased region" description="Polar residues" evidence="1">
    <location>
        <begin position="103"/>
        <end position="116"/>
    </location>
</feature>
<reference evidence="2 3" key="1">
    <citation type="submission" date="2019-04" db="EMBL/GenBank/DDBJ databases">
        <title>The sequence and de novo assembly of Takifugu bimaculatus genome using PacBio and Hi-C technologies.</title>
        <authorList>
            <person name="Xu P."/>
            <person name="Liu B."/>
            <person name="Zhou Z."/>
        </authorList>
    </citation>
    <scope>NUCLEOTIDE SEQUENCE [LARGE SCALE GENOMIC DNA]</scope>
    <source>
        <strain evidence="2">TB-2018</strain>
        <tissue evidence="2">Muscle</tissue>
    </source>
</reference>
<feature type="compositionally biased region" description="Low complexity" evidence="1">
    <location>
        <begin position="613"/>
        <end position="623"/>
    </location>
</feature>
<proteinExistence type="predicted"/>
<evidence type="ECO:0000313" key="3">
    <source>
        <dbReference type="Proteomes" id="UP000516260"/>
    </source>
</evidence>
<comment type="caution">
    <text evidence="2">The sequence shown here is derived from an EMBL/GenBank/DDBJ whole genome shotgun (WGS) entry which is preliminary data.</text>
</comment>
<name>A0A4Z2BQ29_9TELE</name>
<evidence type="ECO:0000313" key="2">
    <source>
        <dbReference type="EMBL" id="TNM94384.1"/>
    </source>
</evidence>
<protein>
    <submittedName>
        <fullName evidence="2">Uncharacterized protein</fullName>
    </submittedName>
</protein>
<dbReference type="InterPro" id="IPR040427">
    <property type="entry name" value="Flacc"/>
</dbReference>
<feature type="compositionally biased region" description="Basic and acidic residues" evidence="1">
    <location>
        <begin position="225"/>
        <end position="247"/>
    </location>
</feature>
<gene>
    <name evidence="2" type="ORF">fugu_002560</name>
</gene>
<keyword evidence="3" id="KW-1185">Reference proteome</keyword>
<dbReference type="EMBL" id="SWLE01000012">
    <property type="protein sequence ID" value="TNM94384.1"/>
    <property type="molecule type" value="Genomic_DNA"/>
</dbReference>
<evidence type="ECO:0000256" key="1">
    <source>
        <dbReference type="SAM" id="MobiDB-lite"/>
    </source>
</evidence>
<accession>A0A4Z2BQ29</accession>
<feature type="region of interest" description="Disordered" evidence="1">
    <location>
        <begin position="602"/>
        <end position="636"/>
    </location>
</feature>
<feature type="region of interest" description="Disordered" evidence="1">
    <location>
        <begin position="1"/>
        <end position="432"/>
    </location>
</feature>
<feature type="compositionally biased region" description="Basic and acidic residues" evidence="1">
    <location>
        <begin position="311"/>
        <end position="369"/>
    </location>
</feature>